<evidence type="ECO:0000313" key="2">
    <source>
        <dbReference type="EMBL" id="CAF1367265.1"/>
    </source>
</evidence>
<dbReference type="Proteomes" id="UP000663891">
    <property type="component" value="Unassembled WGS sequence"/>
</dbReference>
<feature type="compositionally biased region" description="Polar residues" evidence="1">
    <location>
        <begin position="417"/>
        <end position="436"/>
    </location>
</feature>
<proteinExistence type="predicted"/>
<evidence type="ECO:0000313" key="3">
    <source>
        <dbReference type="Proteomes" id="UP000663891"/>
    </source>
</evidence>
<feature type="compositionally biased region" description="Polar residues" evidence="1">
    <location>
        <begin position="396"/>
        <end position="405"/>
    </location>
</feature>
<name>A0A815IKR5_9BILA</name>
<evidence type="ECO:0000256" key="1">
    <source>
        <dbReference type="SAM" id="MobiDB-lite"/>
    </source>
</evidence>
<dbReference type="EMBL" id="CAJNON010000740">
    <property type="protein sequence ID" value="CAF1367265.1"/>
    <property type="molecule type" value="Genomic_DNA"/>
</dbReference>
<reference evidence="2" key="1">
    <citation type="submission" date="2021-02" db="EMBL/GenBank/DDBJ databases">
        <authorList>
            <person name="Nowell W R."/>
        </authorList>
    </citation>
    <scope>NUCLEOTIDE SEQUENCE</scope>
</reference>
<evidence type="ECO:0008006" key="4">
    <source>
        <dbReference type="Google" id="ProtNLM"/>
    </source>
</evidence>
<comment type="caution">
    <text evidence="2">The sequence shown here is derived from an EMBL/GenBank/DDBJ whole genome shotgun (WGS) entry which is preliminary data.</text>
</comment>
<gene>
    <name evidence="2" type="ORF">VCS650_LOCUS34656</name>
</gene>
<organism evidence="2 3">
    <name type="scientific">Adineta steineri</name>
    <dbReference type="NCBI Taxonomy" id="433720"/>
    <lineage>
        <taxon>Eukaryota</taxon>
        <taxon>Metazoa</taxon>
        <taxon>Spiralia</taxon>
        <taxon>Gnathifera</taxon>
        <taxon>Rotifera</taxon>
        <taxon>Eurotatoria</taxon>
        <taxon>Bdelloidea</taxon>
        <taxon>Adinetida</taxon>
        <taxon>Adinetidae</taxon>
        <taxon>Adineta</taxon>
    </lineage>
</organism>
<feature type="region of interest" description="Disordered" evidence="1">
    <location>
        <begin position="380"/>
        <end position="405"/>
    </location>
</feature>
<protein>
    <recommendedName>
        <fullName evidence="4">SH3 domain-containing protein</fullName>
    </recommendedName>
</protein>
<sequence>MWKKIKEILCKHTAYKDESNTTSTRGTISASVIDLKPLPSTPSRRTETLHHHHHHHHHEPHHRRPYRKVTGKSTLNKTDEHCRSLFNLLPTSFRSRHHHQQASNNKGIDASTTTTTKASPSIDIFGTDYDSGYMSQSVLNRTSSYVSCYSAVATTMPVPSMISHGSIESILNGYSKSNPANIRVLVRKNFEPFAQAHIGVTKGTLVTALFSRGPWLYIRIESTGQTGYIPRIICSLYKNRIITTDKNYSHHHHLSISSTDSSSNKDDELDLTVSSPNNKCFIRPYRQQQKNKMNRYLSHSSAFINDQEKSTEYTKKYLAKIDSAERERRNTCTLPPPLPSTLISSKDRRLTLGSINWPITTNQSDTVGIHQINDISIINNKEILPPPPPPPRDTDSSSTQDSGYSESTPYFLVQQATPDTEQPPTITNPSKKSTASAHYVTVRRSSLLKIPDTINTYHNSLRRQQQQQQQTIESNHPVQHRHTLLNGLSVNDMLANNINKRHSFGAFHMNNNENYDQLLTKSVNSTNNSLHSRPIEFALIRNVRRDKDDLYQRIKPTIHNLPKSHRQIPASIILKHHRQQQKQQFGSSHSAFRPVQPTLKSKRASSEGHSPSSDQQILSPTISLSSSSSSSLSSSTSSLSKIKKSYLLKQRRLSCDIPMPVLSYKNSNSLTRSVCGQTSMKNLNHSSRTMSEILCDQFSEINLDAIEKDSLTQPIIIKNSQQMKKNLNPQQNLFTITKDYRSSRASFSVKRGDSVNVLKQVGRACFLVRKQNNGQIGFLPKALMIPTTPTTKIDTFLETHGYRETVI</sequence>
<feature type="compositionally biased region" description="Basic residues" evidence="1">
    <location>
        <begin position="50"/>
        <end position="68"/>
    </location>
</feature>
<feature type="compositionally biased region" description="Polar residues" evidence="1">
    <location>
        <begin position="607"/>
        <end position="617"/>
    </location>
</feature>
<feature type="region of interest" description="Disordered" evidence="1">
    <location>
        <begin position="35"/>
        <end position="68"/>
    </location>
</feature>
<feature type="compositionally biased region" description="Low complexity" evidence="1">
    <location>
        <begin position="618"/>
        <end position="636"/>
    </location>
</feature>
<feature type="region of interest" description="Disordered" evidence="1">
    <location>
        <begin position="94"/>
        <end position="115"/>
    </location>
</feature>
<accession>A0A815IKR5</accession>
<feature type="compositionally biased region" description="Polar residues" evidence="1">
    <location>
        <begin position="581"/>
        <end position="590"/>
    </location>
</feature>
<feature type="region of interest" description="Disordered" evidence="1">
    <location>
        <begin position="417"/>
        <end position="438"/>
    </location>
</feature>
<dbReference type="OrthoDB" id="10039952at2759"/>
<feature type="region of interest" description="Disordered" evidence="1">
    <location>
        <begin position="575"/>
        <end position="636"/>
    </location>
</feature>
<dbReference type="AlphaFoldDB" id="A0A815IKR5"/>